<sequence>MKSAKGMIPVIFAGVLLLANVQPSGLGDAVDPSYFEGRWAFAEETCDQPTNWTLLTGGNFISEDLTGTWQWGEGQLTLSLTDLAVDEETGEQGGRFQMEGPVLISDNDQFVLTIEPDNYVMKRCS</sequence>
<dbReference type="Proteomes" id="UP001500713">
    <property type="component" value="Unassembled WGS sequence"/>
</dbReference>
<name>A0ABP3K4L7_9SPHN</name>
<dbReference type="EMBL" id="BAAAEM010000002">
    <property type="protein sequence ID" value="GAA0470686.1"/>
    <property type="molecule type" value="Genomic_DNA"/>
</dbReference>
<comment type="caution">
    <text evidence="1">The sequence shown here is derived from an EMBL/GenBank/DDBJ whole genome shotgun (WGS) entry which is preliminary data.</text>
</comment>
<evidence type="ECO:0000313" key="2">
    <source>
        <dbReference type="Proteomes" id="UP001500713"/>
    </source>
</evidence>
<evidence type="ECO:0000313" key="1">
    <source>
        <dbReference type="EMBL" id="GAA0470686.1"/>
    </source>
</evidence>
<gene>
    <name evidence="1" type="ORF">GCM10009096_09490</name>
</gene>
<proteinExistence type="predicted"/>
<dbReference type="RefSeq" id="WP_229956491.1">
    <property type="nucleotide sequence ID" value="NZ_BAAAEM010000002.1"/>
</dbReference>
<protein>
    <submittedName>
        <fullName evidence="1">Uncharacterized protein</fullName>
    </submittedName>
</protein>
<accession>A0ABP3K4L7</accession>
<reference evidence="2" key="1">
    <citation type="journal article" date="2019" name="Int. J. Syst. Evol. Microbiol.">
        <title>The Global Catalogue of Microorganisms (GCM) 10K type strain sequencing project: providing services to taxonomists for standard genome sequencing and annotation.</title>
        <authorList>
            <consortium name="The Broad Institute Genomics Platform"/>
            <consortium name="The Broad Institute Genome Sequencing Center for Infectious Disease"/>
            <person name="Wu L."/>
            <person name="Ma J."/>
        </authorList>
    </citation>
    <scope>NUCLEOTIDE SEQUENCE [LARGE SCALE GENOMIC DNA]</scope>
    <source>
        <strain evidence="2">JCM 14162</strain>
    </source>
</reference>
<organism evidence="1 2">
    <name type="scientific">Parasphingorhabdus litoris</name>
    <dbReference type="NCBI Taxonomy" id="394733"/>
    <lineage>
        <taxon>Bacteria</taxon>
        <taxon>Pseudomonadati</taxon>
        <taxon>Pseudomonadota</taxon>
        <taxon>Alphaproteobacteria</taxon>
        <taxon>Sphingomonadales</taxon>
        <taxon>Sphingomonadaceae</taxon>
        <taxon>Parasphingorhabdus</taxon>
    </lineage>
</organism>
<keyword evidence="2" id="KW-1185">Reference proteome</keyword>